<gene>
    <name evidence="1" type="ORF">FNA67_15835</name>
</gene>
<dbReference type="EMBL" id="CP041690">
    <property type="protein sequence ID" value="QEE21568.1"/>
    <property type="molecule type" value="Genomic_DNA"/>
</dbReference>
<name>A0A5B9DT07_9HYPH</name>
<evidence type="ECO:0000313" key="1">
    <source>
        <dbReference type="EMBL" id="QEE21568.1"/>
    </source>
</evidence>
<dbReference type="InterPro" id="IPR011024">
    <property type="entry name" value="G_crystallin-like"/>
</dbReference>
<dbReference type="RefSeq" id="WP_147656851.1">
    <property type="nucleotide sequence ID" value="NZ_BMFM01000001.1"/>
</dbReference>
<reference evidence="1 2" key="1">
    <citation type="journal article" date="2015" name="Int. J. Syst. Evol. Microbiol.">
        <title>Youhaiella tibetensis gen. nov., sp. nov., isolated from subsurface sediment.</title>
        <authorList>
            <person name="Wang Y.X."/>
            <person name="Huang F.Q."/>
            <person name="Nogi Y."/>
            <person name="Pang S.J."/>
            <person name="Wang P.K."/>
            <person name="Lv J."/>
        </authorList>
    </citation>
    <scope>NUCLEOTIDE SEQUENCE [LARGE SCALE GENOMIC DNA]</scope>
    <source>
        <strain evidence="2">fig4</strain>
    </source>
</reference>
<proteinExistence type="predicted"/>
<accession>A0A5B9DT07</accession>
<dbReference type="Gene3D" id="2.30.30.40">
    <property type="entry name" value="SH3 Domains"/>
    <property type="match status" value="1"/>
</dbReference>
<keyword evidence="2" id="KW-1185">Reference proteome</keyword>
<dbReference type="SUPFAM" id="SSF49695">
    <property type="entry name" value="gamma-Crystallin-like"/>
    <property type="match status" value="1"/>
</dbReference>
<dbReference type="Gene3D" id="2.60.20.10">
    <property type="entry name" value="Crystallins"/>
    <property type="match status" value="1"/>
</dbReference>
<dbReference type="KEGG" id="yti:FNA67_15835"/>
<dbReference type="Proteomes" id="UP000321062">
    <property type="component" value="Chromosome"/>
</dbReference>
<dbReference type="Pfam" id="PF08239">
    <property type="entry name" value="SH3_3"/>
    <property type="match status" value="1"/>
</dbReference>
<dbReference type="InterPro" id="IPR003646">
    <property type="entry name" value="SH3-like_bac-type"/>
</dbReference>
<dbReference type="AlphaFoldDB" id="A0A5B9DT07"/>
<sequence>MLNNKLTIAAVAAVALAGSTAAALAAPAVATGNVNLRNAPGGAKIGVLYAGEQVNVKTCQGSWCFVQRPGPDGWVSKNYLAIKQGKKQVPFNFGVTIGPDGPQVSIGVGNGQFPFPHPPAAAPRACFFEHINYGGASFCENLGTSETIIDPAWNDRISSVKLYGGAKVRVCRDINFAGGCSVWVSSKTNVGGAWNDVISSYKVY</sequence>
<dbReference type="Pfam" id="PF03995">
    <property type="entry name" value="Inhibitor_I36"/>
    <property type="match status" value="1"/>
</dbReference>
<evidence type="ECO:0000313" key="2">
    <source>
        <dbReference type="Proteomes" id="UP000321062"/>
    </source>
</evidence>
<organism evidence="1 2">
    <name type="scientific">Paradevosia tibetensis</name>
    <dbReference type="NCBI Taxonomy" id="1447062"/>
    <lineage>
        <taxon>Bacteria</taxon>
        <taxon>Pseudomonadati</taxon>
        <taxon>Pseudomonadota</taxon>
        <taxon>Alphaproteobacteria</taxon>
        <taxon>Hyphomicrobiales</taxon>
        <taxon>Devosiaceae</taxon>
        <taxon>Paradevosia</taxon>
    </lineage>
</organism>
<dbReference type="OrthoDB" id="8457065at2"/>
<protein>
    <submittedName>
        <fullName evidence="1">SH3 domain-containing protein</fullName>
    </submittedName>
</protein>